<comment type="pathway">
    <text evidence="1 10">Amino-acid biosynthesis; L-histidine biosynthesis; L-histidine from 5-phospho-alpha-D-ribose 1-diphosphate: step 5/9.</text>
</comment>
<dbReference type="InterPro" id="IPR029062">
    <property type="entry name" value="Class_I_gatase-like"/>
</dbReference>
<evidence type="ECO:0000256" key="5">
    <source>
        <dbReference type="ARBA" id="ARBA00022962"/>
    </source>
</evidence>
<evidence type="ECO:0000256" key="1">
    <source>
        <dbReference type="ARBA" id="ARBA00005091"/>
    </source>
</evidence>
<dbReference type="EC" id="4.3.2.10" evidence="10"/>
<evidence type="ECO:0000256" key="7">
    <source>
        <dbReference type="ARBA" id="ARBA00023239"/>
    </source>
</evidence>
<proteinExistence type="inferred from homology"/>
<feature type="active site" description="Nucleophile" evidence="10">
    <location>
        <position position="78"/>
    </location>
</feature>
<evidence type="ECO:0000256" key="6">
    <source>
        <dbReference type="ARBA" id="ARBA00023102"/>
    </source>
</evidence>
<keyword evidence="5 10" id="KW-0315">Glutamine amidotransferase</keyword>
<evidence type="ECO:0000256" key="8">
    <source>
        <dbReference type="ARBA" id="ARBA00047838"/>
    </source>
</evidence>
<dbReference type="EC" id="3.5.1.2" evidence="10"/>
<evidence type="ECO:0000256" key="2">
    <source>
        <dbReference type="ARBA" id="ARBA00011152"/>
    </source>
</evidence>
<gene>
    <name evidence="10 12" type="primary">hisH</name>
    <name evidence="12" type="ORF">M0G41_17220</name>
</gene>
<keyword evidence="10" id="KW-0963">Cytoplasm</keyword>
<reference evidence="12" key="1">
    <citation type="submission" date="2022-04" db="EMBL/GenBank/DDBJ databases">
        <title>Lysobacter sp. CAU 1642 isolated from sea sand.</title>
        <authorList>
            <person name="Kim W."/>
        </authorList>
    </citation>
    <scope>NUCLEOTIDE SEQUENCE</scope>
    <source>
        <strain evidence="12">CAU 1642</strain>
    </source>
</reference>
<dbReference type="SUPFAM" id="SSF52317">
    <property type="entry name" value="Class I glutamine amidotransferase-like"/>
    <property type="match status" value="1"/>
</dbReference>
<keyword evidence="6 10" id="KW-0368">Histidine biosynthesis</keyword>
<keyword evidence="3 10" id="KW-0028">Amino-acid biosynthesis</keyword>
<comment type="subcellular location">
    <subcellularLocation>
        <location evidence="10">Cytoplasm</location>
    </subcellularLocation>
</comment>
<organism evidence="12 13">
    <name type="scientific">Pseudomarimonas salicorniae</name>
    <dbReference type="NCBI Taxonomy" id="2933270"/>
    <lineage>
        <taxon>Bacteria</taxon>
        <taxon>Pseudomonadati</taxon>
        <taxon>Pseudomonadota</taxon>
        <taxon>Gammaproteobacteria</taxon>
        <taxon>Lysobacterales</taxon>
        <taxon>Lysobacteraceae</taxon>
        <taxon>Pseudomarimonas</taxon>
    </lineage>
</organism>
<evidence type="ECO:0000259" key="11">
    <source>
        <dbReference type="Pfam" id="PF00117"/>
    </source>
</evidence>
<dbReference type="GO" id="GO:0016829">
    <property type="term" value="F:lyase activity"/>
    <property type="evidence" value="ECO:0007669"/>
    <property type="project" value="UniProtKB-KW"/>
</dbReference>
<keyword evidence="4 10" id="KW-0378">Hydrolase</keyword>
<dbReference type="Gene3D" id="3.40.50.880">
    <property type="match status" value="1"/>
</dbReference>
<evidence type="ECO:0000313" key="13">
    <source>
        <dbReference type="Proteomes" id="UP001431449"/>
    </source>
</evidence>
<evidence type="ECO:0000256" key="9">
    <source>
        <dbReference type="ARBA" id="ARBA00049534"/>
    </source>
</evidence>
<feature type="domain" description="Glutamine amidotransferase" evidence="11">
    <location>
        <begin position="5"/>
        <end position="195"/>
    </location>
</feature>
<sequence>MSRVVLIDSGGSNIGSVRYALQRLGVDAPLTRDAETIRAAERVILPGVGAAAPAMARLREAGLVDLVRSLRQPLLGVCVGMQILFEHSEEGDVECLGLLRGAVRKLPAGPGVRIPHMGWNRLRHAGDEPLLEGIRDGAHAYFVHSYGVADSPDAIATCGHGQPFVSMARRGSVAGAQFHPERSASVGARLLENFIR</sequence>
<dbReference type="RefSeq" id="WP_248211332.1">
    <property type="nucleotide sequence ID" value="NZ_JALNMH010000017.1"/>
</dbReference>
<dbReference type="InterPro" id="IPR017926">
    <property type="entry name" value="GATASE"/>
</dbReference>
<comment type="catalytic activity">
    <reaction evidence="8 10">
        <text>5-[(5-phospho-1-deoxy-D-ribulos-1-ylimino)methylamino]-1-(5-phospho-beta-D-ribosyl)imidazole-4-carboxamide + L-glutamine = D-erythro-1-(imidazol-4-yl)glycerol 3-phosphate + 5-amino-1-(5-phospho-beta-D-ribosyl)imidazole-4-carboxamide + L-glutamate + H(+)</text>
        <dbReference type="Rhea" id="RHEA:24793"/>
        <dbReference type="ChEBI" id="CHEBI:15378"/>
        <dbReference type="ChEBI" id="CHEBI:29985"/>
        <dbReference type="ChEBI" id="CHEBI:58278"/>
        <dbReference type="ChEBI" id="CHEBI:58359"/>
        <dbReference type="ChEBI" id="CHEBI:58475"/>
        <dbReference type="ChEBI" id="CHEBI:58525"/>
        <dbReference type="EC" id="4.3.2.10"/>
    </reaction>
</comment>
<comment type="function">
    <text evidence="10">IGPS catalyzes the conversion of PRFAR and glutamine to IGP, AICAR and glutamate. The HisH subunit catalyzes the hydrolysis of glutamine to glutamate and ammonia as part of the synthesis of IGP and AICAR. The resulting ammonia molecule is channeled to the active site of HisF.</text>
</comment>
<dbReference type="Pfam" id="PF00117">
    <property type="entry name" value="GATase"/>
    <property type="match status" value="1"/>
</dbReference>
<dbReference type="EMBL" id="JALNMH010000017">
    <property type="protein sequence ID" value="MCK7595403.1"/>
    <property type="molecule type" value="Genomic_DNA"/>
</dbReference>
<name>A0ABT0GLI4_9GAMM</name>
<accession>A0ABT0GLI4</accession>
<comment type="subunit">
    <text evidence="2 10">Heterodimer of HisH and HisF.</text>
</comment>
<dbReference type="NCBIfam" id="TIGR01855">
    <property type="entry name" value="IMP_synth_hisH"/>
    <property type="match status" value="1"/>
</dbReference>
<keyword evidence="7 10" id="KW-0456">Lyase</keyword>
<evidence type="ECO:0000256" key="10">
    <source>
        <dbReference type="HAMAP-Rule" id="MF_00278"/>
    </source>
</evidence>
<comment type="caution">
    <text evidence="12">The sequence shown here is derived from an EMBL/GenBank/DDBJ whole genome shotgun (WGS) entry which is preliminary data.</text>
</comment>
<evidence type="ECO:0000256" key="4">
    <source>
        <dbReference type="ARBA" id="ARBA00022801"/>
    </source>
</evidence>
<feature type="active site" evidence="10">
    <location>
        <position position="181"/>
    </location>
</feature>
<feature type="active site" evidence="10">
    <location>
        <position position="179"/>
    </location>
</feature>
<dbReference type="PANTHER" id="PTHR42701">
    <property type="entry name" value="IMIDAZOLE GLYCEROL PHOSPHATE SYNTHASE SUBUNIT HISH"/>
    <property type="match status" value="1"/>
</dbReference>
<comment type="catalytic activity">
    <reaction evidence="9 10">
        <text>L-glutamine + H2O = L-glutamate + NH4(+)</text>
        <dbReference type="Rhea" id="RHEA:15889"/>
        <dbReference type="ChEBI" id="CHEBI:15377"/>
        <dbReference type="ChEBI" id="CHEBI:28938"/>
        <dbReference type="ChEBI" id="CHEBI:29985"/>
        <dbReference type="ChEBI" id="CHEBI:58359"/>
        <dbReference type="EC" id="3.5.1.2"/>
    </reaction>
</comment>
<evidence type="ECO:0000256" key="3">
    <source>
        <dbReference type="ARBA" id="ARBA00022605"/>
    </source>
</evidence>
<dbReference type="PIRSF" id="PIRSF000495">
    <property type="entry name" value="Amidotransf_hisH"/>
    <property type="match status" value="1"/>
</dbReference>
<keyword evidence="13" id="KW-1185">Reference proteome</keyword>
<dbReference type="InterPro" id="IPR010139">
    <property type="entry name" value="Imidazole-glycPsynth_HisH"/>
</dbReference>
<dbReference type="HAMAP" id="MF_00278">
    <property type="entry name" value="HisH"/>
    <property type="match status" value="1"/>
</dbReference>
<dbReference type="PANTHER" id="PTHR42701:SF1">
    <property type="entry name" value="IMIDAZOLE GLYCEROL PHOSPHATE SYNTHASE SUBUNIT HISH"/>
    <property type="match status" value="1"/>
</dbReference>
<dbReference type="Proteomes" id="UP001431449">
    <property type="component" value="Unassembled WGS sequence"/>
</dbReference>
<dbReference type="PROSITE" id="PS51273">
    <property type="entry name" value="GATASE_TYPE_1"/>
    <property type="match status" value="1"/>
</dbReference>
<protein>
    <recommendedName>
        <fullName evidence="10">Imidazole glycerol phosphate synthase subunit HisH</fullName>
        <ecNumber evidence="10">4.3.2.10</ecNumber>
    </recommendedName>
    <alternativeName>
        <fullName evidence="10">IGP synthase glutaminase subunit</fullName>
        <ecNumber evidence="10">3.5.1.2</ecNumber>
    </alternativeName>
    <alternativeName>
        <fullName evidence="10">IGP synthase subunit HisH</fullName>
    </alternativeName>
    <alternativeName>
        <fullName evidence="10">ImGP synthase subunit HisH</fullName>
        <shortName evidence="10">IGPS subunit HisH</shortName>
    </alternativeName>
</protein>
<evidence type="ECO:0000313" key="12">
    <source>
        <dbReference type="EMBL" id="MCK7595403.1"/>
    </source>
</evidence>
<dbReference type="CDD" id="cd01748">
    <property type="entry name" value="GATase1_IGP_Synthase"/>
    <property type="match status" value="1"/>
</dbReference>